<dbReference type="Gene3D" id="3.40.50.300">
    <property type="entry name" value="P-loop containing nucleotide triphosphate hydrolases"/>
    <property type="match status" value="1"/>
</dbReference>
<accession>A0A383BLN6</accession>
<sequence length="245" mass="28145">PHITRARGRDPEIDEYTPRLPPTDHWIQPHGEEGIIAEIDELLRREFCHIHRQQLASCRPAMLQLMLNGSSGLRRFHENVATLTRFNRPADRDVAGPVEAECADIARRLRAMRGDDDAKFDELARLLEELREDPTVTRAVMFTHFIPTYSYLRNRLEALPMFRSGVRLICAGPNDDDETLEGVNSRLEREEGFAVLLTTDRMSESVDLHAANCVINYDLPYNPQDLQQRIGRVDRIIQQADVIHV</sequence>
<dbReference type="Pfam" id="PF00271">
    <property type="entry name" value="Helicase_C"/>
    <property type="match status" value="1"/>
</dbReference>
<feature type="non-terminal residue" evidence="4">
    <location>
        <position position="1"/>
    </location>
</feature>
<dbReference type="InterPro" id="IPR027417">
    <property type="entry name" value="P-loop_NTPase"/>
</dbReference>
<keyword evidence="1" id="KW-0378">Hydrolase</keyword>
<evidence type="ECO:0000256" key="1">
    <source>
        <dbReference type="ARBA" id="ARBA00022801"/>
    </source>
</evidence>
<proteinExistence type="predicted"/>
<feature type="non-terminal residue" evidence="4">
    <location>
        <position position="245"/>
    </location>
</feature>
<protein>
    <recommendedName>
        <fullName evidence="3">Helicase C-terminal domain-containing protein</fullName>
    </recommendedName>
</protein>
<dbReference type="GO" id="GO:0016787">
    <property type="term" value="F:hydrolase activity"/>
    <property type="evidence" value="ECO:0007669"/>
    <property type="project" value="UniProtKB-KW"/>
</dbReference>
<evidence type="ECO:0000256" key="2">
    <source>
        <dbReference type="SAM" id="MobiDB-lite"/>
    </source>
</evidence>
<dbReference type="InterPro" id="IPR001650">
    <property type="entry name" value="Helicase_C-like"/>
</dbReference>
<dbReference type="AlphaFoldDB" id="A0A383BLN6"/>
<evidence type="ECO:0000259" key="3">
    <source>
        <dbReference type="PROSITE" id="PS51194"/>
    </source>
</evidence>
<evidence type="ECO:0000313" key="4">
    <source>
        <dbReference type="EMBL" id="SVE20308.1"/>
    </source>
</evidence>
<feature type="domain" description="Helicase C-terminal" evidence="3">
    <location>
        <begin position="122"/>
        <end position="245"/>
    </location>
</feature>
<dbReference type="EMBL" id="UINC01201115">
    <property type="protein sequence ID" value="SVE20308.1"/>
    <property type="molecule type" value="Genomic_DNA"/>
</dbReference>
<dbReference type="PROSITE" id="PS51194">
    <property type="entry name" value="HELICASE_CTER"/>
    <property type="match status" value="1"/>
</dbReference>
<dbReference type="SMART" id="SM00490">
    <property type="entry name" value="HELICc"/>
    <property type="match status" value="1"/>
</dbReference>
<organism evidence="4">
    <name type="scientific">marine metagenome</name>
    <dbReference type="NCBI Taxonomy" id="408172"/>
    <lineage>
        <taxon>unclassified sequences</taxon>
        <taxon>metagenomes</taxon>
        <taxon>ecological metagenomes</taxon>
    </lineage>
</organism>
<reference evidence="4" key="1">
    <citation type="submission" date="2018-05" db="EMBL/GenBank/DDBJ databases">
        <authorList>
            <person name="Lanie J.A."/>
            <person name="Ng W.-L."/>
            <person name="Kazmierczak K.M."/>
            <person name="Andrzejewski T.M."/>
            <person name="Davidsen T.M."/>
            <person name="Wayne K.J."/>
            <person name="Tettelin H."/>
            <person name="Glass J.I."/>
            <person name="Rusch D."/>
            <person name="Podicherti R."/>
            <person name="Tsui H.-C.T."/>
            <person name="Winkler M.E."/>
        </authorList>
    </citation>
    <scope>NUCLEOTIDE SEQUENCE</scope>
</reference>
<feature type="region of interest" description="Disordered" evidence="2">
    <location>
        <begin position="1"/>
        <end position="21"/>
    </location>
</feature>
<dbReference type="SUPFAM" id="SSF52540">
    <property type="entry name" value="P-loop containing nucleoside triphosphate hydrolases"/>
    <property type="match status" value="1"/>
</dbReference>
<dbReference type="CDD" id="cd18793">
    <property type="entry name" value="SF2_C_SNF"/>
    <property type="match status" value="1"/>
</dbReference>
<name>A0A383BLN6_9ZZZZ</name>
<dbReference type="InterPro" id="IPR049730">
    <property type="entry name" value="SNF2/RAD54-like_C"/>
</dbReference>
<gene>
    <name evidence="4" type="ORF">METZ01_LOCUS473162</name>
</gene>